<evidence type="ECO:0000313" key="1">
    <source>
        <dbReference type="EMBL" id="GAU98577.1"/>
    </source>
</evidence>
<proteinExistence type="predicted"/>
<dbReference type="AlphaFoldDB" id="A0A1D1VFN4"/>
<accession>A0A1D1VFN4</accession>
<evidence type="ECO:0000313" key="2">
    <source>
        <dbReference type="Proteomes" id="UP000186922"/>
    </source>
</evidence>
<keyword evidence="2" id="KW-1185">Reference proteome</keyword>
<gene>
    <name evidence="1" type="primary">RvY_09705</name>
    <name evidence="1" type="synonym">RvY_09705.1</name>
    <name evidence="1" type="ORF">RvY_09705-1</name>
</gene>
<dbReference type="EMBL" id="BDGG01000004">
    <property type="protein sequence ID" value="GAU98577.1"/>
    <property type="molecule type" value="Genomic_DNA"/>
</dbReference>
<sequence>MGTGMSGIFGRGYLTPTTRKHIVGICIIQSLSLAHPTRILSRQTDADIEAELDALFAEPGMDSKDYSSADVRNGLVSEYMCGRLNGWMLGEAPSDSDAIWSYPDEQLQWLKSLLGSLQRKVAPDIIEVVDAISELRKTRARQ</sequence>
<name>A0A1D1VFN4_RAMVA</name>
<protein>
    <submittedName>
        <fullName evidence="1">Uncharacterized protein</fullName>
    </submittedName>
</protein>
<comment type="caution">
    <text evidence="1">The sequence shown here is derived from an EMBL/GenBank/DDBJ whole genome shotgun (WGS) entry which is preliminary data.</text>
</comment>
<reference evidence="1 2" key="1">
    <citation type="journal article" date="2016" name="Nat. Commun.">
        <title>Extremotolerant tardigrade genome and improved radiotolerance of human cultured cells by tardigrade-unique protein.</title>
        <authorList>
            <person name="Hashimoto T."/>
            <person name="Horikawa D.D."/>
            <person name="Saito Y."/>
            <person name="Kuwahara H."/>
            <person name="Kozuka-Hata H."/>
            <person name="Shin-I T."/>
            <person name="Minakuchi Y."/>
            <person name="Ohishi K."/>
            <person name="Motoyama A."/>
            <person name="Aizu T."/>
            <person name="Enomoto A."/>
            <person name="Kondo K."/>
            <person name="Tanaka S."/>
            <person name="Hara Y."/>
            <person name="Koshikawa S."/>
            <person name="Sagara H."/>
            <person name="Miura T."/>
            <person name="Yokobori S."/>
            <person name="Miyagawa K."/>
            <person name="Suzuki Y."/>
            <person name="Kubo T."/>
            <person name="Oyama M."/>
            <person name="Kohara Y."/>
            <person name="Fujiyama A."/>
            <person name="Arakawa K."/>
            <person name="Katayama T."/>
            <person name="Toyoda A."/>
            <person name="Kunieda T."/>
        </authorList>
    </citation>
    <scope>NUCLEOTIDE SEQUENCE [LARGE SCALE GENOMIC DNA]</scope>
    <source>
        <strain evidence="1 2">YOKOZUNA-1</strain>
    </source>
</reference>
<organism evidence="1 2">
    <name type="scientific">Ramazzottius varieornatus</name>
    <name type="common">Water bear</name>
    <name type="synonym">Tardigrade</name>
    <dbReference type="NCBI Taxonomy" id="947166"/>
    <lineage>
        <taxon>Eukaryota</taxon>
        <taxon>Metazoa</taxon>
        <taxon>Ecdysozoa</taxon>
        <taxon>Tardigrada</taxon>
        <taxon>Eutardigrada</taxon>
        <taxon>Parachela</taxon>
        <taxon>Hypsibioidea</taxon>
        <taxon>Ramazzottiidae</taxon>
        <taxon>Ramazzottius</taxon>
    </lineage>
</organism>
<dbReference type="Proteomes" id="UP000186922">
    <property type="component" value="Unassembled WGS sequence"/>
</dbReference>